<dbReference type="Proteomes" id="UP000217930">
    <property type="component" value="Unassembled WGS sequence"/>
</dbReference>
<reference evidence="1 2" key="1">
    <citation type="journal article" date="2017" name="Clin. Infect. Dis.">
        <title>Increased Risk for Meningococcal Disease among Men who have Sex with Men in the United States, 2012-2015.</title>
        <authorList>
            <person name="Folaranmi T.A."/>
            <person name="Kretz C.B."/>
            <person name="Kamiya H."/>
            <person name="MacNeil J.R."/>
            <person name="Whaley M.J."/>
            <person name="Blain A."/>
            <person name="Antwi M."/>
            <person name="Dorsinville M."/>
            <person name="Pacilli M."/>
            <person name="Smith S."/>
            <person name="Civen R."/>
            <person name="Ngo V."/>
            <person name="Winter K."/>
            <person name="Harriman K."/>
            <person name="Wang X."/>
            <person name="Bowen V.B."/>
            <person name="Patel M."/>
            <person name="Martin S."/>
            <person name="Misegades L."/>
            <person name="Meyer S.A."/>
        </authorList>
    </citation>
    <scope>NUCLEOTIDE SEQUENCE [LARGE SCALE GENOMIC DNA]</scope>
    <source>
        <strain evidence="1 2">M26503</strain>
    </source>
</reference>
<dbReference type="AlphaFoldDB" id="A0AB36RUE3"/>
<proteinExistence type="predicted"/>
<evidence type="ECO:0000313" key="2">
    <source>
        <dbReference type="Proteomes" id="UP000217930"/>
    </source>
</evidence>
<comment type="caution">
    <text evidence="1">The sequence shown here is derived from an EMBL/GenBank/DDBJ whole genome shotgun (WGS) entry which is preliminary data.</text>
</comment>
<evidence type="ECO:0000313" key="1">
    <source>
        <dbReference type="EMBL" id="PBJ88666.1"/>
    </source>
</evidence>
<name>A0AB36RUE3_NEIME</name>
<organism evidence="1 2">
    <name type="scientific">Neisseria meningitidis</name>
    <dbReference type="NCBI Taxonomy" id="487"/>
    <lineage>
        <taxon>Bacteria</taxon>
        <taxon>Pseudomonadati</taxon>
        <taxon>Pseudomonadota</taxon>
        <taxon>Betaproteobacteria</taxon>
        <taxon>Neisseriales</taxon>
        <taxon>Neisseriaceae</taxon>
        <taxon>Neisseria</taxon>
    </lineage>
</organism>
<gene>
    <name evidence="1" type="ORF">CNQ34_05635</name>
</gene>
<protein>
    <submittedName>
        <fullName evidence="1">Pilus assembly protein PilS</fullName>
    </submittedName>
</protein>
<accession>A0AB36RUE3</accession>
<dbReference type="EMBL" id="NTLY01000002">
    <property type="protein sequence ID" value="PBJ88666.1"/>
    <property type="molecule type" value="Genomic_DNA"/>
</dbReference>
<sequence>MRGNDGIGVSVFPINYHNPKSRHSRKSGNPVRSVSFFFEFRATSESSFPRRWESRSVRTGTYAPSFPRKRESRPFGFSFLVSGNFCIVIPTQVGI</sequence>